<dbReference type="Proteomes" id="UP001464387">
    <property type="component" value="Unassembled WGS sequence"/>
</dbReference>
<accession>A0ABV1YHS5</accession>
<organism evidence="2 3">
    <name type="scientific">Mesorhizobium opportunistum</name>
    <dbReference type="NCBI Taxonomy" id="593909"/>
    <lineage>
        <taxon>Bacteria</taxon>
        <taxon>Pseudomonadati</taxon>
        <taxon>Pseudomonadota</taxon>
        <taxon>Alphaproteobacteria</taxon>
        <taxon>Hyphomicrobiales</taxon>
        <taxon>Phyllobacteriaceae</taxon>
        <taxon>Mesorhizobium</taxon>
    </lineage>
</organism>
<keyword evidence="3" id="KW-1185">Reference proteome</keyword>
<proteinExistence type="predicted"/>
<evidence type="ECO:0000259" key="1">
    <source>
        <dbReference type="Pfam" id="PF24390"/>
    </source>
</evidence>
<reference evidence="2 3" key="1">
    <citation type="journal article" date="2024" name="Proc. Natl. Acad. Sci. U.S.A.">
        <title>The evolutionary genomics of adaptation to stress in wild rhizobium bacteria.</title>
        <authorList>
            <person name="Kehlet-Delgado H."/>
            <person name="Montoya A.P."/>
            <person name="Jensen K.T."/>
            <person name="Wendlandt C.E."/>
            <person name="Dexheimer C."/>
            <person name="Roberts M."/>
            <person name="Torres Martinez L."/>
            <person name="Friesen M.L."/>
            <person name="Griffitts J.S."/>
            <person name="Porter S.S."/>
        </authorList>
    </citation>
    <scope>NUCLEOTIDE SEQUENCE [LARGE SCALE GENOMIC DNA]</scope>
    <source>
        <strain evidence="2 3">M0729</strain>
    </source>
</reference>
<dbReference type="InterPro" id="IPR056920">
    <property type="entry name" value="PRTase-CE"/>
</dbReference>
<dbReference type="Pfam" id="PF24390">
    <property type="entry name" value="PRTase-CE"/>
    <property type="match status" value="1"/>
</dbReference>
<dbReference type="RefSeq" id="WP_287274154.1">
    <property type="nucleotide sequence ID" value="NZ_JAMYMY010000024.1"/>
</dbReference>
<sequence length="327" mass="36359">MPERDRLLQSIAATVADYRLGELASPSPQHVDQWIQQFPVLVQQPILTELEHVLAKTYFTKAKVLAFLSSLVTNAKLAGADPCSFWRGVKFLKIQGGGNSQSEMLQLFSEALYGHCGFTVDQCGENPTAYLYLDDVIFSGGRIRTDLTAWINQTAPATATVHVVTIGEHSLGTWYANKEIRSAATAANKTLQIKWWRAVEIENRRSHTDVSDVLRPTVIPNDAATQAYVENLGYPPVLRTPGSVGGRHFFSSEQGRSLLEQEFLKVGVYIRSICPNLGVYQRPLGNMVLKTTGFGSMIVTFRNCPNNAPLALWAGNPWYPLFRRKTN</sequence>
<name>A0ABV1YHS5_9HYPH</name>
<feature type="domain" description="PRTase-CE" evidence="1">
    <location>
        <begin position="31"/>
        <end position="324"/>
    </location>
</feature>
<gene>
    <name evidence="2" type="ORF">NKI33_17285</name>
</gene>
<protein>
    <recommendedName>
        <fullName evidence="1">PRTase-CE domain-containing protein</fullName>
    </recommendedName>
</protein>
<evidence type="ECO:0000313" key="3">
    <source>
        <dbReference type="Proteomes" id="UP001464387"/>
    </source>
</evidence>
<evidence type="ECO:0000313" key="2">
    <source>
        <dbReference type="EMBL" id="MER8934721.1"/>
    </source>
</evidence>
<comment type="caution">
    <text evidence="2">The sequence shown here is derived from an EMBL/GenBank/DDBJ whole genome shotgun (WGS) entry which is preliminary data.</text>
</comment>
<dbReference type="EMBL" id="JAMYPJ010000023">
    <property type="protein sequence ID" value="MER8934721.1"/>
    <property type="molecule type" value="Genomic_DNA"/>
</dbReference>